<dbReference type="EC" id="3.2.2.9" evidence="2"/>
<evidence type="ECO:0000313" key="9">
    <source>
        <dbReference type="Proteomes" id="UP000013781"/>
    </source>
</evidence>
<dbReference type="GO" id="GO:0005829">
    <property type="term" value="C:cytosol"/>
    <property type="evidence" value="ECO:0007669"/>
    <property type="project" value="TreeGrafter"/>
</dbReference>
<protein>
    <recommendedName>
        <fullName evidence="2">adenosylhomocysteine nucleosidase</fullName>
        <ecNumber evidence="2">3.2.2.9</ecNumber>
    </recommendedName>
</protein>
<dbReference type="GO" id="GO:0019509">
    <property type="term" value="P:L-methionine salvage from methylthioadenosine"/>
    <property type="evidence" value="ECO:0007669"/>
    <property type="project" value="UniProtKB-UniPathway"/>
</dbReference>
<keyword evidence="10" id="KW-1185">Reference proteome</keyword>
<evidence type="ECO:0000313" key="8">
    <source>
        <dbReference type="EMBL" id="EOT71722.1"/>
    </source>
</evidence>
<accession>R2ST60</accession>
<dbReference type="InterPro" id="IPR000845">
    <property type="entry name" value="Nucleoside_phosphorylase_d"/>
</dbReference>
<evidence type="ECO:0000256" key="4">
    <source>
        <dbReference type="ARBA" id="ARBA00022801"/>
    </source>
</evidence>
<dbReference type="PANTHER" id="PTHR46832">
    <property type="entry name" value="5'-METHYLTHIOADENOSINE/S-ADENOSYLHOMOCYSTEINE NUCLEOSIDASE"/>
    <property type="match status" value="1"/>
</dbReference>
<dbReference type="InterPro" id="IPR035994">
    <property type="entry name" value="Nucleoside_phosphorylase_sf"/>
</dbReference>
<proteinExistence type="predicted"/>
<keyword evidence="5" id="KW-0486">Methionine biosynthesis</keyword>
<evidence type="ECO:0000259" key="6">
    <source>
        <dbReference type="Pfam" id="PF01048"/>
    </source>
</evidence>
<evidence type="ECO:0000256" key="5">
    <source>
        <dbReference type="ARBA" id="ARBA00023167"/>
    </source>
</evidence>
<dbReference type="HOGENOM" id="CLU_031248_2_2_9"/>
<name>R2ST60_9ENTE</name>
<dbReference type="GO" id="GO:0008930">
    <property type="term" value="F:methylthioadenosine nucleosidase activity"/>
    <property type="evidence" value="ECO:0007669"/>
    <property type="project" value="InterPro"/>
</dbReference>
<sequence length="237" mass="25612">MKLVIAAAMQEELAPFHGSYNVKQLLKRGKTVIEEVLDQNGYALYLVETGIGKANAAASASILCETIKPDVIINTGSAGGFLNEVEIGDVVYGSRLSYSDVDATGFDYIFGQVPQMPSEYSLNQDWLTLFDSLDSSKDYSIHKGLIVTSDSFMSQLDLVKRVKDLFPNALASDMESTAIAQVASFYAIPVVNIRGISDIAGVGAATSFDTHLGKAAAHAFQETKRFIGILVENQEIK</sequence>
<dbReference type="GO" id="GO:0019284">
    <property type="term" value="P:L-methionine salvage from S-adenosylmethionine"/>
    <property type="evidence" value="ECO:0007669"/>
    <property type="project" value="TreeGrafter"/>
</dbReference>
<comment type="pathway">
    <text evidence="1">Amino-acid biosynthesis; L-methionine biosynthesis via salvage pathway; S-methyl-5-thio-alpha-D-ribose 1-phosphate from S-methyl-5'-thioadenosine (hydrolase route): step 1/2.</text>
</comment>
<dbReference type="NCBIfam" id="NF004079">
    <property type="entry name" value="PRK05584.1"/>
    <property type="match status" value="1"/>
</dbReference>
<dbReference type="GO" id="GO:0009164">
    <property type="term" value="P:nucleoside catabolic process"/>
    <property type="evidence" value="ECO:0007669"/>
    <property type="project" value="InterPro"/>
</dbReference>
<reference evidence="8 10" key="2">
    <citation type="submission" date="2013-03" db="EMBL/GenBank/DDBJ databases">
        <title>The Genome Sequence of Enterococcus moraviensis BAA-383 (PacBio/Illumina hybrid assembly).</title>
        <authorList>
            <consortium name="The Broad Institute Genomics Platform"/>
            <consortium name="The Broad Institute Genome Sequencing Center for Infectious Disease"/>
            <person name="Earl A."/>
            <person name="Russ C."/>
            <person name="Gilmore M."/>
            <person name="Surin D."/>
            <person name="Walker B."/>
            <person name="Young S."/>
            <person name="Zeng Q."/>
            <person name="Gargeya S."/>
            <person name="Fitzgerald M."/>
            <person name="Haas B."/>
            <person name="Abouelleil A."/>
            <person name="Allen A.W."/>
            <person name="Alvarado L."/>
            <person name="Arachchi H.M."/>
            <person name="Berlin A.M."/>
            <person name="Chapman S.B."/>
            <person name="Gainer-Dewar J."/>
            <person name="Goldberg J."/>
            <person name="Griggs A."/>
            <person name="Gujja S."/>
            <person name="Hansen M."/>
            <person name="Howarth C."/>
            <person name="Imamovic A."/>
            <person name="Ireland A."/>
            <person name="Larimer J."/>
            <person name="McCowan C."/>
            <person name="Murphy C."/>
            <person name="Pearson M."/>
            <person name="Poon T.W."/>
            <person name="Priest M."/>
            <person name="Roberts A."/>
            <person name="Saif S."/>
            <person name="Shea T."/>
            <person name="Sisk P."/>
            <person name="Sykes S."/>
            <person name="Wortman J."/>
            <person name="Nusbaum C."/>
            <person name="Birren B."/>
        </authorList>
    </citation>
    <scope>NUCLEOTIDE SEQUENCE [LARGE SCALE GENOMIC DNA]</scope>
    <source>
        <strain evidence="8 10">ATCC BAA-383</strain>
    </source>
</reference>
<dbReference type="PATRIC" id="fig|1158609.3.peg.2320"/>
<dbReference type="AlphaFoldDB" id="R2ST60"/>
<keyword evidence="4" id="KW-0378">Hydrolase</keyword>
<dbReference type="OrthoDB" id="9792278at2"/>
<dbReference type="Gene3D" id="3.40.50.1580">
    <property type="entry name" value="Nucleoside phosphorylase domain"/>
    <property type="match status" value="1"/>
</dbReference>
<dbReference type="SUPFAM" id="SSF53167">
    <property type="entry name" value="Purine and uridine phosphorylases"/>
    <property type="match status" value="1"/>
</dbReference>
<evidence type="ECO:0000313" key="7">
    <source>
        <dbReference type="EMBL" id="EOH98415.1"/>
    </source>
</evidence>
<dbReference type="Proteomes" id="UP000014157">
    <property type="component" value="Unassembled WGS sequence"/>
</dbReference>
<comment type="caution">
    <text evidence="7">The sequence shown here is derived from an EMBL/GenBank/DDBJ whole genome shotgun (WGS) entry which is preliminary data.</text>
</comment>
<dbReference type="EMBL" id="ASWB01000002">
    <property type="protein sequence ID" value="EOT71722.1"/>
    <property type="molecule type" value="Genomic_DNA"/>
</dbReference>
<dbReference type="STRING" id="155617.RV09_GL001952"/>
<dbReference type="Proteomes" id="UP000013781">
    <property type="component" value="Unassembled WGS sequence"/>
</dbReference>
<dbReference type="eggNOG" id="COG0775">
    <property type="taxonomic scope" value="Bacteria"/>
</dbReference>
<dbReference type="EMBL" id="AJAS01000017">
    <property type="protein sequence ID" value="EOH98415.1"/>
    <property type="molecule type" value="Genomic_DNA"/>
</dbReference>
<evidence type="ECO:0000256" key="2">
    <source>
        <dbReference type="ARBA" id="ARBA00011974"/>
    </source>
</evidence>
<dbReference type="NCBIfam" id="TIGR01704">
    <property type="entry name" value="MTA_SAH-Nsdase"/>
    <property type="match status" value="1"/>
</dbReference>
<dbReference type="UniPathway" id="UPA00904">
    <property type="reaction ID" value="UER00871"/>
</dbReference>
<dbReference type="Pfam" id="PF01048">
    <property type="entry name" value="PNP_UDP_1"/>
    <property type="match status" value="1"/>
</dbReference>
<feature type="domain" description="Nucleoside phosphorylase" evidence="6">
    <location>
        <begin position="2"/>
        <end position="227"/>
    </location>
</feature>
<evidence type="ECO:0000313" key="10">
    <source>
        <dbReference type="Proteomes" id="UP000014157"/>
    </source>
</evidence>
<keyword evidence="3" id="KW-0028">Amino-acid biosynthesis</keyword>
<dbReference type="CDD" id="cd09008">
    <property type="entry name" value="MTAN"/>
    <property type="match status" value="1"/>
</dbReference>
<dbReference type="GO" id="GO:0008782">
    <property type="term" value="F:adenosylhomocysteine nucleosidase activity"/>
    <property type="evidence" value="ECO:0007669"/>
    <property type="project" value="UniProtKB-EC"/>
</dbReference>
<dbReference type="InterPro" id="IPR010049">
    <property type="entry name" value="MTA_SAH_Nsdase"/>
</dbReference>
<evidence type="ECO:0000256" key="3">
    <source>
        <dbReference type="ARBA" id="ARBA00022605"/>
    </source>
</evidence>
<evidence type="ECO:0000256" key="1">
    <source>
        <dbReference type="ARBA" id="ARBA00004945"/>
    </source>
</evidence>
<gene>
    <name evidence="8" type="ORF">I586_01529</name>
    <name evidence="7" type="ORF">UAY_02372</name>
</gene>
<dbReference type="PANTHER" id="PTHR46832:SF1">
    <property type="entry name" value="5'-METHYLTHIOADENOSINE_S-ADENOSYLHOMOCYSTEINE NUCLEOSIDASE"/>
    <property type="match status" value="1"/>
</dbReference>
<reference evidence="7 9" key="1">
    <citation type="submission" date="2013-02" db="EMBL/GenBank/DDBJ databases">
        <title>The Genome Sequence of Enterococcus moraviensis BAA-383.</title>
        <authorList>
            <consortium name="The Broad Institute Genome Sequencing Platform"/>
            <consortium name="The Broad Institute Genome Sequencing Center for Infectious Disease"/>
            <person name="Earl A.M."/>
            <person name="Gilmore M.S."/>
            <person name="Lebreton F."/>
            <person name="Walker B."/>
            <person name="Young S.K."/>
            <person name="Zeng Q."/>
            <person name="Gargeya S."/>
            <person name="Fitzgerald M."/>
            <person name="Haas B."/>
            <person name="Abouelleil A."/>
            <person name="Alvarado L."/>
            <person name="Arachchi H.M."/>
            <person name="Berlin A.M."/>
            <person name="Chapman S.B."/>
            <person name="Dewar J."/>
            <person name="Goldberg J."/>
            <person name="Griggs A."/>
            <person name="Gujja S."/>
            <person name="Hansen M."/>
            <person name="Howarth C."/>
            <person name="Imamovic A."/>
            <person name="Larimer J."/>
            <person name="McCowan C."/>
            <person name="Murphy C."/>
            <person name="Neiman D."/>
            <person name="Pearson M."/>
            <person name="Priest M."/>
            <person name="Roberts A."/>
            <person name="Saif S."/>
            <person name="Shea T."/>
            <person name="Sisk P."/>
            <person name="Sykes S."/>
            <person name="Wortman J."/>
            <person name="Nusbaum C."/>
            <person name="Birren B."/>
        </authorList>
    </citation>
    <scope>NUCLEOTIDE SEQUENCE [LARGE SCALE GENOMIC DNA]</scope>
    <source>
        <strain evidence="7 9">ATCC BAA-383</strain>
    </source>
</reference>
<dbReference type="RefSeq" id="WP_010765739.1">
    <property type="nucleotide sequence ID" value="NZ_ASWB01000002.1"/>
</dbReference>
<organism evidence="7 9">
    <name type="scientific">Enterococcus moraviensis ATCC BAA-383</name>
    <dbReference type="NCBI Taxonomy" id="1158609"/>
    <lineage>
        <taxon>Bacteria</taxon>
        <taxon>Bacillati</taxon>
        <taxon>Bacillota</taxon>
        <taxon>Bacilli</taxon>
        <taxon>Lactobacillales</taxon>
        <taxon>Enterococcaceae</taxon>
        <taxon>Enterococcus</taxon>
    </lineage>
</organism>